<gene>
    <name evidence="2" type="ORF">WICPIJ_002974</name>
</gene>
<dbReference type="Proteomes" id="UP000774326">
    <property type="component" value="Unassembled WGS sequence"/>
</dbReference>
<organism evidence="2 3">
    <name type="scientific">Wickerhamomyces pijperi</name>
    <name type="common">Yeast</name>
    <name type="synonym">Pichia pijperi</name>
    <dbReference type="NCBI Taxonomy" id="599730"/>
    <lineage>
        <taxon>Eukaryota</taxon>
        <taxon>Fungi</taxon>
        <taxon>Dikarya</taxon>
        <taxon>Ascomycota</taxon>
        <taxon>Saccharomycotina</taxon>
        <taxon>Saccharomycetes</taxon>
        <taxon>Phaffomycetales</taxon>
        <taxon>Wickerhamomycetaceae</taxon>
        <taxon>Wickerhamomyces</taxon>
    </lineage>
</organism>
<reference evidence="2" key="1">
    <citation type="journal article" date="2021" name="Open Biol.">
        <title>Shared evolutionary footprints suggest mitochondrial oxidative damage underlies multiple complex I losses in fungi.</title>
        <authorList>
            <person name="Schikora-Tamarit M.A."/>
            <person name="Marcet-Houben M."/>
            <person name="Nosek J."/>
            <person name="Gabaldon T."/>
        </authorList>
    </citation>
    <scope>NUCLEOTIDE SEQUENCE</scope>
    <source>
        <strain evidence="2">CBS2887</strain>
    </source>
</reference>
<reference evidence="2" key="2">
    <citation type="submission" date="2021-01" db="EMBL/GenBank/DDBJ databases">
        <authorList>
            <person name="Schikora-Tamarit M.A."/>
        </authorList>
    </citation>
    <scope>NUCLEOTIDE SEQUENCE</scope>
    <source>
        <strain evidence="2">CBS2887</strain>
    </source>
</reference>
<evidence type="ECO:0000256" key="1">
    <source>
        <dbReference type="SAM" id="MobiDB-lite"/>
    </source>
</evidence>
<protein>
    <submittedName>
        <fullName evidence="2">Uncharacterized protein</fullName>
    </submittedName>
</protein>
<dbReference type="EMBL" id="JAEUBG010001678">
    <property type="protein sequence ID" value="KAH3686055.1"/>
    <property type="molecule type" value="Genomic_DNA"/>
</dbReference>
<evidence type="ECO:0000313" key="3">
    <source>
        <dbReference type="Proteomes" id="UP000774326"/>
    </source>
</evidence>
<accession>A0A9P8QAH1</accession>
<keyword evidence="3" id="KW-1185">Reference proteome</keyword>
<dbReference type="AlphaFoldDB" id="A0A9P8QAH1"/>
<name>A0A9P8QAH1_WICPI</name>
<sequence length="163" mass="19199">MLDKLSFTSTHGIYDKFKPHHYPYTEEREEQHTKLDHYQREPNKDIHPLHTIHSTSTDVDPEIEYKLRDHGRNYGGVVGNTTKDSKYTHNFQENNNMIQGQINRSYPNDHIAKDHEYSHADMNANDKMQDIKHGVDMRMFDRREGACFADSMQSYSLDKNPSE</sequence>
<evidence type="ECO:0000313" key="2">
    <source>
        <dbReference type="EMBL" id="KAH3686055.1"/>
    </source>
</evidence>
<proteinExistence type="predicted"/>
<feature type="region of interest" description="Disordered" evidence="1">
    <location>
        <begin position="16"/>
        <end position="35"/>
    </location>
</feature>
<comment type="caution">
    <text evidence="2">The sequence shown here is derived from an EMBL/GenBank/DDBJ whole genome shotgun (WGS) entry which is preliminary data.</text>
</comment>